<evidence type="ECO:0000313" key="5">
    <source>
        <dbReference type="Proteomes" id="UP001059844"/>
    </source>
</evidence>
<reference evidence="4" key="1">
    <citation type="submission" date="2022-07" db="EMBL/GenBank/DDBJ databases">
        <title>Isolation, identification, and degradation of a PFOSA degrading strain from sewage treatment plant.</title>
        <authorList>
            <person name="Zhang L."/>
            <person name="Huo Y."/>
        </authorList>
    </citation>
    <scope>NUCLEOTIDE SEQUENCE</scope>
    <source>
        <strain evidence="4">C1</strain>
    </source>
</reference>
<keyword evidence="2" id="KW-0784">Thiamine biosynthesis</keyword>
<dbReference type="Proteomes" id="UP001059844">
    <property type="component" value="Chromosome"/>
</dbReference>
<dbReference type="PANTHER" id="PTHR20857:SF15">
    <property type="entry name" value="THIAMINE-PHOSPHATE SYNTHASE"/>
    <property type="match status" value="1"/>
</dbReference>
<dbReference type="EMBL" id="CP101751">
    <property type="protein sequence ID" value="UUC46633.1"/>
    <property type="molecule type" value="Genomic_DNA"/>
</dbReference>
<accession>A0ABY5IUY8</accession>
<protein>
    <submittedName>
        <fullName evidence="4">Thiamine phosphate synthase</fullName>
    </submittedName>
</protein>
<evidence type="ECO:0000256" key="2">
    <source>
        <dbReference type="ARBA" id="ARBA00022977"/>
    </source>
</evidence>
<dbReference type="InterPro" id="IPR022998">
    <property type="entry name" value="ThiamineP_synth_TenI"/>
</dbReference>
<dbReference type="InterPro" id="IPR036206">
    <property type="entry name" value="ThiamineP_synth_sf"/>
</dbReference>
<dbReference type="Pfam" id="PF02581">
    <property type="entry name" value="TMP-TENI"/>
    <property type="match status" value="1"/>
</dbReference>
<dbReference type="RefSeq" id="WP_256552294.1">
    <property type="nucleotide sequence ID" value="NZ_CP101751.1"/>
</dbReference>
<name>A0ABY5IUY8_9FLAO</name>
<dbReference type="Gene3D" id="3.20.20.70">
    <property type="entry name" value="Aldolase class I"/>
    <property type="match status" value="1"/>
</dbReference>
<dbReference type="InterPro" id="IPR013785">
    <property type="entry name" value="Aldolase_TIM"/>
</dbReference>
<keyword evidence="5" id="KW-1185">Reference proteome</keyword>
<organism evidence="4 5">
    <name type="scientific">Flavobacterium cerinum</name>
    <dbReference type="NCBI Taxonomy" id="2502784"/>
    <lineage>
        <taxon>Bacteria</taxon>
        <taxon>Pseudomonadati</taxon>
        <taxon>Bacteroidota</taxon>
        <taxon>Flavobacteriia</taxon>
        <taxon>Flavobacteriales</taxon>
        <taxon>Flavobacteriaceae</taxon>
        <taxon>Flavobacterium</taxon>
    </lineage>
</organism>
<sequence>MIVITSPDIVTNEFDCISEMFQGGLSLLHIRKPGFSVIEMQHYLDRLPVSFRDKLVLHQHHELTTAFGINRMHVRKQDRIFFTPDRLSKPLRCYSTGTHTIEEYNNLSDRYQYAFLSPVFESISKPGYQSEKNILTSLANRTNYNTQLVALGGIDASNIRPVLKKGFDNIALLGAIWNSDDPVLSFQKCRDEFNTVKNLK</sequence>
<feature type="domain" description="Thiamine phosphate synthase/TenI" evidence="3">
    <location>
        <begin position="3"/>
        <end position="176"/>
    </location>
</feature>
<comment type="pathway">
    <text evidence="1">Cofactor biosynthesis; thiamine diphosphate biosynthesis.</text>
</comment>
<dbReference type="CDD" id="cd00564">
    <property type="entry name" value="TMP_TenI"/>
    <property type="match status" value="1"/>
</dbReference>
<evidence type="ECO:0000256" key="1">
    <source>
        <dbReference type="ARBA" id="ARBA00004948"/>
    </source>
</evidence>
<gene>
    <name evidence="4" type="ORF">NOX80_05395</name>
</gene>
<dbReference type="SUPFAM" id="SSF51391">
    <property type="entry name" value="Thiamin phosphate synthase"/>
    <property type="match status" value="1"/>
</dbReference>
<evidence type="ECO:0000259" key="3">
    <source>
        <dbReference type="Pfam" id="PF02581"/>
    </source>
</evidence>
<evidence type="ECO:0000313" key="4">
    <source>
        <dbReference type="EMBL" id="UUC46633.1"/>
    </source>
</evidence>
<dbReference type="PANTHER" id="PTHR20857">
    <property type="entry name" value="THIAMINE-PHOSPHATE PYROPHOSPHORYLASE"/>
    <property type="match status" value="1"/>
</dbReference>
<proteinExistence type="predicted"/>